<accession>X0XQ91</accession>
<keyword evidence="5" id="KW-0489">Methyltransferase</keyword>
<dbReference type="NCBIfam" id="TIGR00080">
    <property type="entry name" value="pimt"/>
    <property type="match status" value="1"/>
</dbReference>
<dbReference type="NCBIfam" id="NF001453">
    <property type="entry name" value="PRK00312.1"/>
    <property type="match status" value="1"/>
</dbReference>
<comment type="subcellular location">
    <subcellularLocation>
        <location evidence="1">Cytoplasm</location>
    </subcellularLocation>
</comment>
<gene>
    <name evidence="9" type="ORF">S01H1_51979</name>
</gene>
<dbReference type="EMBL" id="BARS01033578">
    <property type="protein sequence ID" value="GAG27021.1"/>
    <property type="molecule type" value="Genomic_DNA"/>
</dbReference>
<reference evidence="9" key="1">
    <citation type="journal article" date="2014" name="Front. Microbiol.">
        <title>High frequency of phylogenetically diverse reductive dehalogenase-homologous genes in deep subseafloor sedimentary metagenomes.</title>
        <authorList>
            <person name="Kawai M."/>
            <person name="Futagami T."/>
            <person name="Toyoda A."/>
            <person name="Takaki Y."/>
            <person name="Nishi S."/>
            <person name="Hori S."/>
            <person name="Arai W."/>
            <person name="Tsubouchi T."/>
            <person name="Morono Y."/>
            <person name="Uchiyama I."/>
            <person name="Ito T."/>
            <person name="Fujiyama A."/>
            <person name="Inagaki F."/>
            <person name="Takami H."/>
        </authorList>
    </citation>
    <scope>NUCLEOTIDE SEQUENCE</scope>
    <source>
        <strain evidence="9">Expedition CK06-06</strain>
    </source>
</reference>
<dbReference type="InterPro" id="IPR000682">
    <property type="entry name" value="PCMT"/>
</dbReference>
<evidence type="ECO:0000256" key="3">
    <source>
        <dbReference type="ARBA" id="ARBA00011890"/>
    </source>
</evidence>
<dbReference type="AlphaFoldDB" id="X0XQ91"/>
<evidence type="ECO:0000256" key="2">
    <source>
        <dbReference type="ARBA" id="ARBA00005369"/>
    </source>
</evidence>
<dbReference type="Pfam" id="PF01135">
    <property type="entry name" value="PCMT"/>
    <property type="match status" value="1"/>
</dbReference>
<proteinExistence type="inferred from homology"/>
<comment type="caution">
    <text evidence="9">The sequence shown here is derived from an EMBL/GenBank/DDBJ whole genome shotgun (WGS) entry which is preliminary data.</text>
</comment>
<evidence type="ECO:0000256" key="8">
    <source>
        <dbReference type="SAM" id="MobiDB-lite"/>
    </source>
</evidence>
<dbReference type="GO" id="GO:0032259">
    <property type="term" value="P:methylation"/>
    <property type="evidence" value="ECO:0007669"/>
    <property type="project" value="UniProtKB-KW"/>
</dbReference>
<protein>
    <recommendedName>
        <fullName evidence="3">protein-L-isoaspartate(D-aspartate) O-methyltransferase</fullName>
        <ecNumber evidence="3">2.1.1.77</ecNumber>
    </recommendedName>
</protein>
<evidence type="ECO:0000256" key="4">
    <source>
        <dbReference type="ARBA" id="ARBA00022490"/>
    </source>
</evidence>
<dbReference type="PANTHER" id="PTHR11579:SF0">
    <property type="entry name" value="PROTEIN-L-ISOASPARTATE(D-ASPARTATE) O-METHYLTRANSFERASE"/>
    <property type="match status" value="1"/>
</dbReference>
<evidence type="ECO:0000256" key="1">
    <source>
        <dbReference type="ARBA" id="ARBA00004496"/>
    </source>
</evidence>
<dbReference type="InterPro" id="IPR029063">
    <property type="entry name" value="SAM-dependent_MTases_sf"/>
</dbReference>
<evidence type="ECO:0000256" key="5">
    <source>
        <dbReference type="ARBA" id="ARBA00022603"/>
    </source>
</evidence>
<dbReference type="Gene3D" id="3.40.50.150">
    <property type="entry name" value="Vaccinia Virus protein VP39"/>
    <property type="match status" value="1"/>
</dbReference>
<evidence type="ECO:0000313" key="9">
    <source>
        <dbReference type="EMBL" id="GAG27021.1"/>
    </source>
</evidence>
<dbReference type="CDD" id="cd02440">
    <property type="entry name" value="AdoMet_MTases"/>
    <property type="match status" value="1"/>
</dbReference>
<dbReference type="GO" id="GO:0004719">
    <property type="term" value="F:protein-L-isoaspartate (D-aspartate) O-methyltransferase activity"/>
    <property type="evidence" value="ECO:0007669"/>
    <property type="project" value="UniProtKB-EC"/>
</dbReference>
<keyword evidence="4" id="KW-0963">Cytoplasm</keyword>
<organism evidence="9">
    <name type="scientific">marine sediment metagenome</name>
    <dbReference type="NCBI Taxonomy" id="412755"/>
    <lineage>
        <taxon>unclassified sequences</taxon>
        <taxon>metagenomes</taxon>
        <taxon>ecological metagenomes</taxon>
    </lineage>
</organism>
<sequence>AYLAMRGGASAVPSPGELATGPVGASTAPPARTRPVPTTLPKWVPPKFRARQGDRDEMVRVIRGGYGLRDKAVLAVMAAVPRHEFVLKKYLHRPLRRSELWAYGDSPLPIGYGQTISQPYIVAEMTRMLELKPASRVLEIGTGSGYQAAVLAHFTRHVYSIEIVKPLAKSGKARLKRLGYTVVEARAGDGYHGWPEKGPFDAIIVTCAAGRIPPPLVRQLAPGGRMVIPVGRPFSAQWLTLVTKRLDGSIRTKTGMGVRF</sequence>
<comment type="similarity">
    <text evidence="2">Belongs to the methyltransferase superfamily. L-isoaspartyl/D-aspartyl protein methyltransferase family.</text>
</comment>
<name>X0XQ91_9ZZZZ</name>
<feature type="region of interest" description="Disordered" evidence="8">
    <location>
        <begin position="1"/>
        <end position="40"/>
    </location>
</feature>
<keyword evidence="7" id="KW-0949">S-adenosyl-L-methionine</keyword>
<evidence type="ECO:0000256" key="7">
    <source>
        <dbReference type="ARBA" id="ARBA00022691"/>
    </source>
</evidence>
<feature type="non-terminal residue" evidence="9">
    <location>
        <position position="1"/>
    </location>
</feature>
<dbReference type="PROSITE" id="PS01279">
    <property type="entry name" value="PCMT"/>
    <property type="match status" value="1"/>
</dbReference>
<feature type="non-terminal residue" evidence="9">
    <location>
        <position position="260"/>
    </location>
</feature>
<keyword evidence="6" id="KW-0808">Transferase</keyword>
<feature type="compositionally biased region" description="Low complexity" evidence="8">
    <location>
        <begin position="27"/>
        <end position="39"/>
    </location>
</feature>
<dbReference type="EC" id="2.1.1.77" evidence="3"/>
<dbReference type="FunFam" id="3.40.50.150:FF:000010">
    <property type="entry name" value="Protein-L-isoaspartate O-methyltransferase"/>
    <property type="match status" value="1"/>
</dbReference>
<evidence type="ECO:0000256" key="6">
    <source>
        <dbReference type="ARBA" id="ARBA00022679"/>
    </source>
</evidence>
<dbReference type="SUPFAM" id="SSF53335">
    <property type="entry name" value="S-adenosyl-L-methionine-dependent methyltransferases"/>
    <property type="match status" value="1"/>
</dbReference>
<dbReference type="PANTHER" id="PTHR11579">
    <property type="entry name" value="PROTEIN-L-ISOASPARTATE O-METHYLTRANSFERASE"/>
    <property type="match status" value="1"/>
</dbReference>
<dbReference type="GO" id="GO:0005737">
    <property type="term" value="C:cytoplasm"/>
    <property type="evidence" value="ECO:0007669"/>
    <property type="project" value="UniProtKB-SubCell"/>
</dbReference>